<feature type="chain" id="PRO_5038669607" description="Fibronectin type III domain protein" evidence="6">
    <location>
        <begin position="29"/>
        <end position="1449"/>
    </location>
</feature>
<keyword evidence="3" id="KW-0119">Carbohydrate metabolism</keyword>
<organism evidence="9 10">
    <name type="scientific">Nakamurella endophytica</name>
    <dbReference type="NCBI Taxonomy" id="1748367"/>
    <lineage>
        <taxon>Bacteria</taxon>
        <taxon>Bacillati</taxon>
        <taxon>Actinomycetota</taxon>
        <taxon>Actinomycetes</taxon>
        <taxon>Nakamurellales</taxon>
        <taxon>Nakamurellaceae</taxon>
        <taxon>Nakamurella</taxon>
    </lineage>
</organism>
<feature type="domain" description="Fibronectin type-III" evidence="7">
    <location>
        <begin position="888"/>
        <end position="993"/>
    </location>
</feature>
<evidence type="ECO:0008006" key="11">
    <source>
        <dbReference type="Google" id="ProtNLM"/>
    </source>
</evidence>
<gene>
    <name evidence="9" type="ORF">GCM10011594_10310</name>
</gene>
<dbReference type="RefSeq" id="WP_188940432.1">
    <property type="nucleotide sequence ID" value="NZ_BMNA01000002.1"/>
</dbReference>
<dbReference type="PANTHER" id="PTHR13817">
    <property type="entry name" value="TITIN"/>
    <property type="match status" value="1"/>
</dbReference>
<dbReference type="InterPro" id="IPR003961">
    <property type="entry name" value="FN3_dom"/>
</dbReference>
<dbReference type="InterPro" id="IPR006665">
    <property type="entry name" value="OmpA-like"/>
</dbReference>
<evidence type="ECO:0000259" key="7">
    <source>
        <dbReference type="PROSITE" id="PS50853"/>
    </source>
</evidence>
<dbReference type="GO" id="GO:0016020">
    <property type="term" value="C:membrane"/>
    <property type="evidence" value="ECO:0007669"/>
    <property type="project" value="UniProtKB-UniRule"/>
</dbReference>
<keyword evidence="10" id="KW-1185">Reference proteome</keyword>
<evidence type="ECO:0000256" key="6">
    <source>
        <dbReference type="SAM" id="SignalP"/>
    </source>
</evidence>
<evidence type="ECO:0000313" key="10">
    <source>
        <dbReference type="Proteomes" id="UP000655208"/>
    </source>
</evidence>
<dbReference type="SUPFAM" id="SSF49313">
    <property type="entry name" value="Cadherin-like"/>
    <property type="match status" value="1"/>
</dbReference>
<name>A0A917SQD0_9ACTN</name>
<dbReference type="SUPFAM" id="SSF103088">
    <property type="entry name" value="OmpA-like"/>
    <property type="match status" value="1"/>
</dbReference>
<dbReference type="Pfam" id="PF00691">
    <property type="entry name" value="OmpA"/>
    <property type="match status" value="1"/>
</dbReference>
<dbReference type="GO" id="GO:0000272">
    <property type="term" value="P:polysaccharide catabolic process"/>
    <property type="evidence" value="ECO:0007669"/>
    <property type="project" value="UniProtKB-KW"/>
</dbReference>
<dbReference type="SUPFAM" id="SSF49265">
    <property type="entry name" value="Fibronectin type III"/>
    <property type="match status" value="4"/>
</dbReference>
<evidence type="ECO:0000256" key="3">
    <source>
        <dbReference type="ARBA" id="ARBA00023326"/>
    </source>
</evidence>
<sequence>MRRVSSVVATTVLVAGVLVVGSAPAASAVTPVQHPAAAPAATATADDGSLTSVGTDFWMTFPVNAGGEGGSPALTLSISGDVAGTGTVSAPPPGGSGEQTFTVTPGEVTQVAIDPGLEVQATDGIEAKGVHLTSTVPVSVYGTSHVLYTSSGWLGLPTTSLGRSYRVLGYTTGIPMAGLASQLNVVGTVDGTTVTVTPATAIGGHPAGVAFTRTLNRGDSYQLQATTRDADVSGTTIVATAPVAVMGGNGCADIPTSAAACDQVEQQMTPVSTWGTHFATVRYATRTKGDTYRVLANEDNTVVSVGGTPVATLGAGEFYEAVLPADATTAGNDGVQIDATKPVEVAQYGNGTTFDSTTGDPLMLLVPPTGEYLDHYTISAPALPDGGFTPYASVVVPTADAGAVLLDGVAIPVDQFAPIGTSGYSGAQLSITTGAHSFTGPNPFGLQVYEWGETDGFGYPGGTALIRISGPAESPAPPTTAVASPGNRSVTVTWSAPADDGGSAVTSYTVQAYANGQAVDGGTCTLASPFTPPLQCTVENLTNGVDYTFTVTATNAVGTGPASAASAAVAPDNSTPVTAPGAPTAVTAAAGDGQASVSLTAPANDGGADIASYTVQAYVNGDPVAGRSCTLTSPFTPPLSCVVAGLTNGTSYTFRATATNSAGTGPSSAASAAVVPAPAATAPDAPATVEAAAGDGRASVVWSAPVDDGGSAVTSYTVQALSGGTAVEGATCTLTAPFPSPLTCTVTGLDNGTSYTFAVTATNGVGSSSASDPSNQVTPTPAPTAPAAPTGAAATAGDGQAAVSWTAPERDGGAPIASYTVQAYAGGDPVSGRTCTVTAPFGTPLTCTVTGLTNGTAYTFRVTAANSVGSSAASGPSAAVTPTAAPQVPAAAGNLATVAGDGSVDVSWSAPESDGGAPIRSYTVQARVNGQPVAGRTCTVSGPFTARPHCTVTGLTNGTAYTFTVVATNSVGDGATSVPSDTVTPIPASTAPGSPRGVRATAGDGRATVSWSAPSGNGGSAITAYTVQAYSGGVAVAGRTCTVTVNPTSPARALTCAVTGLRNGTAYTFRVSATNAVGAGTASAASAAVTPNTPGVAPVLPRSVPNARVGTAYTGSVAVTSGTAPVGYRFASGVLPPGISLNAGTGALTGRPTTAGRFVFGIRAANRAGAVSRAFAIVVSPAVTPPRVTPPTAPRAVRTSAVDEGLRIGFIAPASTGGAAIRGYQASVDGGRSWHAVAVTGTRPLHTALGGLQNDHRYRVLLRAVNAAGAGAAVSFLATPGWFTDQINRQARAAEVAVPANPNSYRGRLVSTVALNRNGHGQVVVAAGFAAGRRLMPGQGVVVTGAEIFDFDSATLKPGAEAELRQVVSSVRGARSITCEGYADYGSGVVAHETRVSDVRAHTVCSWLLAHGARVGVSTAAYGPARPVVIGGTPTGREANRRVVITVTR</sequence>
<evidence type="ECO:0000256" key="1">
    <source>
        <dbReference type="ARBA" id="ARBA00022737"/>
    </source>
</evidence>
<dbReference type="Pfam" id="PF05345">
    <property type="entry name" value="He_PIG"/>
    <property type="match status" value="1"/>
</dbReference>
<dbReference type="InterPro" id="IPR036737">
    <property type="entry name" value="OmpA-like_sf"/>
</dbReference>
<reference evidence="9" key="1">
    <citation type="journal article" date="2014" name="Int. J. Syst. Evol. Microbiol.">
        <title>Complete genome sequence of Corynebacterium casei LMG S-19264T (=DSM 44701T), isolated from a smear-ripened cheese.</title>
        <authorList>
            <consortium name="US DOE Joint Genome Institute (JGI-PGF)"/>
            <person name="Walter F."/>
            <person name="Albersmeier A."/>
            <person name="Kalinowski J."/>
            <person name="Ruckert C."/>
        </authorList>
    </citation>
    <scope>NUCLEOTIDE SEQUENCE</scope>
    <source>
        <strain evidence="9">CGMCC 4.7308</strain>
    </source>
</reference>
<evidence type="ECO:0000313" key="9">
    <source>
        <dbReference type="EMBL" id="GGL92494.1"/>
    </source>
</evidence>
<dbReference type="Gene3D" id="2.60.40.10">
    <property type="entry name" value="Immunoglobulins"/>
    <property type="match status" value="8"/>
</dbReference>
<dbReference type="PROSITE" id="PS50853">
    <property type="entry name" value="FN3"/>
    <property type="match status" value="7"/>
</dbReference>
<reference evidence="9" key="2">
    <citation type="submission" date="2020-09" db="EMBL/GenBank/DDBJ databases">
        <authorList>
            <person name="Sun Q."/>
            <person name="Zhou Y."/>
        </authorList>
    </citation>
    <scope>NUCLEOTIDE SEQUENCE</scope>
    <source>
        <strain evidence="9">CGMCC 4.7308</strain>
    </source>
</reference>
<evidence type="ECO:0000256" key="5">
    <source>
        <dbReference type="SAM" id="MobiDB-lite"/>
    </source>
</evidence>
<keyword evidence="4" id="KW-0472">Membrane</keyword>
<feature type="domain" description="OmpA-like" evidence="8">
    <location>
        <begin position="1336"/>
        <end position="1449"/>
    </location>
</feature>
<proteinExistence type="predicted"/>
<dbReference type="GO" id="GO:0016798">
    <property type="term" value="F:hydrolase activity, acting on glycosyl bonds"/>
    <property type="evidence" value="ECO:0007669"/>
    <property type="project" value="UniProtKB-KW"/>
</dbReference>
<dbReference type="InterPro" id="IPR015919">
    <property type="entry name" value="Cadherin-like_sf"/>
</dbReference>
<dbReference type="Pfam" id="PF17517">
    <property type="entry name" value="IgGFc_binding"/>
    <property type="match status" value="1"/>
</dbReference>
<feature type="signal peptide" evidence="6">
    <location>
        <begin position="1"/>
        <end position="28"/>
    </location>
</feature>
<dbReference type="Gene3D" id="3.30.1330.60">
    <property type="entry name" value="OmpA-like domain"/>
    <property type="match status" value="1"/>
</dbReference>
<dbReference type="InterPro" id="IPR050964">
    <property type="entry name" value="Striated_Muscle_Regulatory"/>
</dbReference>
<evidence type="ECO:0000259" key="8">
    <source>
        <dbReference type="PROSITE" id="PS51123"/>
    </source>
</evidence>
<feature type="domain" description="Fibronectin type-III" evidence="7">
    <location>
        <begin position="785"/>
        <end position="886"/>
    </location>
</feature>
<protein>
    <recommendedName>
        <fullName evidence="11">Fibronectin type III domain protein</fullName>
    </recommendedName>
</protein>
<accession>A0A917SQD0</accession>
<feature type="domain" description="Fibronectin type-III" evidence="7">
    <location>
        <begin position="1190"/>
        <end position="1287"/>
    </location>
</feature>
<feature type="domain" description="Fibronectin type-III" evidence="7">
    <location>
        <begin position="579"/>
        <end position="678"/>
    </location>
</feature>
<feature type="compositionally biased region" description="Polar residues" evidence="5">
    <location>
        <begin position="765"/>
        <end position="777"/>
    </location>
</feature>
<dbReference type="PROSITE" id="PS51123">
    <property type="entry name" value="OMPA_2"/>
    <property type="match status" value="1"/>
</dbReference>
<keyword evidence="1" id="KW-0677">Repeat</keyword>
<evidence type="ECO:0000256" key="2">
    <source>
        <dbReference type="ARBA" id="ARBA00023295"/>
    </source>
</evidence>
<dbReference type="EMBL" id="BMNA01000002">
    <property type="protein sequence ID" value="GGL92494.1"/>
    <property type="molecule type" value="Genomic_DNA"/>
</dbReference>
<dbReference type="PRINTS" id="PR00014">
    <property type="entry name" value="FNTYPEIII"/>
</dbReference>
<evidence type="ECO:0000256" key="4">
    <source>
        <dbReference type="PROSITE-ProRule" id="PRU00473"/>
    </source>
</evidence>
<feature type="domain" description="Fibronectin type-III" evidence="7">
    <location>
        <begin position="994"/>
        <end position="1093"/>
    </location>
</feature>
<keyword evidence="2" id="KW-0326">Glycosidase</keyword>
<dbReference type="Pfam" id="PF00041">
    <property type="entry name" value="fn3"/>
    <property type="match status" value="6"/>
</dbReference>
<dbReference type="InterPro" id="IPR036116">
    <property type="entry name" value="FN3_sf"/>
</dbReference>
<feature type="domain" description="Fibronectin type-III" evidence="7">
    <location>
        <begin position="682"/>
        <end position="783"/>
    </location>
</feature>
<keyword evidence="6" id="KW-0732">Signal</keyword>
<comment type="caution">
    <text evidence="9">The sequence shown here is derived from an EMBL/GenBank/DDBJ whole genome shotgun (WGS) entry which is preliminary data.</text>
</comment>
<keyword evidence="2" id="KW-0378">Hydrolase</keyword>
<feature type="domain" description="Fibronectin type-III" evidence="7">
    <location>
        <begin position="474"/>
        <end position="573"/>
    </location>
</feature>
<dbReference type="CDD" id="cd00063">
    <property type="entry name" value="FN3"/>
    <property type="match status" value="6"/>
</dbReference>
<dbReference type="InterPro" id="IPR013783">
    <property type="entry name" value="Ig-like_fold"/>
</dbReference>
<dbReference type="PANTHER" id="PTHR13817:SF73">
    <property type="entry name" value="FIBRONECTIN TYPE-III DOMAIN-CONTAINING PROTEIN"/>
    <property type="match status" value="1"/>
</dbReference>
<dbReference type="GO" id="GO:0005509">
    <property type="term" value="F:calcium ion binding"/>
    <property type="evidence" value="ECO:0007669"/>
    <property type="project" value="InterPro"/>
</dbReference>
<dbReference type="Proteomes" id="UP000655208">
    <property type="component" value="Unassembled WGS sequence"/>
</dbReference>
<keyword evidence="3" id="KW-0624">Polysaccharide degradation</keyword>
<feature type="compositionally biased region" description="Low complexity" evidence="5">
    <location>
        <begin position="787"/>
        <end position="800"/>
    </location>
</feature>
<dbReference type="CDD" id="cd07185">
    <property type="entry name" value="OmpA_C-like"/>
    <property type="match status" value="1"/>
</dbReference>
<feature type="region of interest" description="Disordered" evidence="5">
    <location>
        <begin position="765"/>
        <end position="800"/>
    </location>
</feature>
<feature type="region of interest" description="Disordered" evidence="5">
    <location>
        <begin position="976"/>
        <end position="1002"/>
    </location>
</feature>
<dbReference type="SMART" id="SM00060">
    <property type="entry name" value="FN3"/>
    <property type="match status" value="7"/>
</dbReference>
<dbReference type="InterPro" id="IPR035234">
    <property type="entry name" value="IgGFc-bd_N"/>
</dbReference>